<organism evidence="17 19">
    <name type="scientific">Photobacterium phosphoreum</name>
    <dbReference type="NCBI Taxonomy" id="659"/>
    <lineage>
        <taxon>Bacteria</taxon>
        <taxon>Pseudomonadati</taxon>
        <taxon>Pseudomonadota</taxon>
        <taxon>Gammaproteobacteria</taxon>
        <taxon>Vibrionales</taxon>
        <taxon>Vibrionaceae</taxon>
        <taxon>Photobacterium</taxon>
    </lineage>
</organism>
<dbReference type="PROSITE" id="PS52039">
    <property type="entry name" value="TOPO_IA_2"/>
    <property type="match status" value="1"/>
</dbReference>
<evidence type="ECO:0000313" key="18">
    <source>
        <dbReference type="Proteomes" id="UP000241405"/>
    </source>
</evidence>
<dbReference type="GO" id="GO:0008270">
    <property type="term" value="F:zinc ion binding"/>
    <property type="evidence" value="ECO:0007669"/>
    <property type="project" value="UniProtKB-KW"/>
</dbReference>
<dbReference type="GO" id="GO:0006265">
    <property type="term" value="P:DNA topological change"/>
    <property type="evidence" value="ECO:0007669"/>
    <property type="project" value="InterPro"/>
</dbReference>
<evidence type="ECO:0000256" key="1">
    <source>
        <dbReference type="ARBA" id="ARBA00000213"/>
    </source>
</evidence>
<keyword evidence="18" id="KW-1185">Reference proteome</keyword>
<dbReference type="AlphaFoldDB" id="A0A2T3JTJ4"/>
<dbReference type="Proteomes" id="UP000241618">
    <property type="component" value="Unassembled WGS sequence"/>
</dbReference>
<evidence type="ECO:0000256" key="3">
    <source>
        <dbReference type="ARBA" id="ARBA00012891"/>
    </source>
</evidence>
<dbReference type="EC" id="5.6.2.1" evidence="3"/>
<evidence type="ECO:0000313" key="16">
    <source>
        <dbReference type="EMBL" id="PSU19795.1"/>
    </source>
</evidence>
<evidence type="ECO:0000256" key="4">
    <source>
        <dbReference type="ARBA" id="ARBA00022737"/>
    </source>
</evidence>
<dbReference type="InterPro" id="IPR013824">
    <property type="entry name" value="Topo_IA_cen_sub1"/>
</dbReference>
<dbReference type="RefSeq" id="WP_107191628.1">
    <property type="nucleotide sequence ID" value="NZ_PYMN01000037.1"/>
</dbReference>
<dbReference type="InterPro" id="IPR003602">
    <property type="entry name" value="Topo_IA_DNA-bd_dom"/>
</dbReference>
<dbReference type="InterPro" id="IPR013826">
    <property type="entry name" value="Topo_IA_cen_sub3"/>
</dbReference>
<dbReference type="Pfam" id="PF01396">
    <property type="entry name" value="Zn_ribbon_Top1"/>
    <property type="match status" value="2"/>
</dbReference>
<dbReference type="PRINTS" id="PR00417">
    <property type="entry name" value="PRTPISMRASEI"/>
</dbReference>
<dbReference type="PANTHER" id="PTHR11390">
    <property type="entry name" value="PROKARYOTIC DNA TOPOISOMERASE"/>
    <property type="match status" value="1"/>
</dbReference>
<keyword evidence="7" id="KW-0799">Topoisomerase</keyword>
<dbReference type="EMBL" id="PYMO01000037">
    <property type="protein sequence ID" value="PSU19795.1"/>
    <property type="molecule type" value="Genomic_DNA"/>
</dbReference>
<evidence type="ECO:0000256" key="8">
    <source>
        <dbReference type="ARBA" id="ARBA00023125"/>
    </source>
</evidence>
<dbReference type="Gene3D" id="3.40.50.140">
    <property type="match status" value="1"/>
</dbReference>
<dbReference type="Gene3D" id="1.10.290.10">
    <property type="entry name" value="Topoisomerase I, domain 4"/>
    <property type="match status" value="1"/>
</dbReference>
<evidence type="ECO:0000256" key="2">
    <source>
        <dbReference type="ARBA" id="ARBA00009446"/>
    </source>
</evidence>
<evidence type="ECO:0000256" key="7">
    <source>
        <dbReference type="ARBA" id="ARBA00023029"/>
    </source>
</evidence>
<keyword evidence="4" id="KW-0677">Repeat</keyword>
<evidence type="ECO:0000259" key="15">
    <source>
        <dbReference type="PROSITE" id="PS52039"/>
    </source>
</evidence>
<comment type="catalytic activity">
    <reaction evidence="1">
        <text>ATP-independent breakage of single-stranded DNA, followed by passage and rejoining.</text>
        <dbReference type="EC" id="5.6.2.1"/>
    </reaction>
</comment>
<evidence type="ECO:0000256" key="5">
    <source>
        <dbReference type="ARBA" id="ARBA00022771"/>
    </source>
</evidence>
<dbReference type="GO" id="GO:0043597">
    <property type="term" value="C:cytoplasmic replication fork"/>
    <property type="evidence" value="ECO:0007669"/>
    <property type="project" value="TreeGrafter"/>
</dbReference>
<comment type="similarity">
    <text evidence="2">Belongs to the type IA topoisomerase family.</text>
</comment>
<feature type="domain" description="Toprim" evidence="14">
    <location>
        <begin position="2"/>
        <end position="135"/>
    </location>
</feature>
<dbReference type="Proteomes" id="UP000241405">
    <property type="component" value="Unassembled WGS sequence"/>
</dbReference>
<evidence type="ECO:0000256" key="6">
    <source>
        <dbReference type="ARBA" id="ARBA00022833"/>
    </source>
</evidence>
<dbReference type="GO" id="GO:0006310">
    <property type="term" value="P:DNA recombination"/>
    <property type="evidence" value="ECO:0007669"/>
    <property type="project" value="TreeGrafter"/>
</dbReference>
<evidence type="ECO:0000259" key="14">
    <source>
        <dbReference type="PROSITE" id="PS50880"/>
    </source>
</evidence>
<keyword evidence="9" id="KW-0413">Isomerase</keyword>
<comment type="caution">
    <text evidence="17">The sequence shown here is derived from an EMBL/GenBank/DDBJ whole genome shotgun (WGS) entry which is preliminary data.</text>
</comment>
<dbReference type="InterPro" id="IPR013497">
    <property type="entry name" value="Topo_IA_cen"/>
</dbReference>
<dbReference type="SUPFAM" id="SSF56712">
    <property type="entry name" value="Prokaryotic type I DNA topoisomerase"/>
    <property type="match status" value="1"/>
</dbReference>
<evidence type="ECO:0000313" key="19">
    <source>
        <dbReference type="Proteomes" id="UP000241618"/>
    </source>
</evidence>
<keyword evidence="5" id="KW-0863">Zinc-finger</keyword>
<dbReference type="InterPro" id="IPR034144">
    <property type="entry name" value="TOPRIM_TopoIII"/>
</dbReference>
<dbReference type="GO" id="GO:0003917">
    <property type="term" value="F:DNA topoisomerase type I (single strand cut, ATP-independent) activity"/>
    <property type="evidence" value="ECO:0007669"/>
    <property type="project" value="UniProtKB-EC"/>
</dbReference>
<dbReference type="InterPro" id="IPR006171">
    <property type="entry name" value="TOPRIM_dom"/>
</dbReference>
<dbReference type="PANTHER" id="PTHR11390:SF21">
    <property type="entry name" value="DNA TOPOISOMERASE 3-ALPHA"/>
    <property type="match status" value="1"/>
</dbReference>
<feature type="domain" description="Topo IA-type catalytic" evidence="15">
    <location>
        <begin position="152"/>
        <end position="628"/>
    </location>
</feature>
<dbReference type="InterPro" id="IPR013825">
    <property type="entry name" value="Topo_IA_cen_sub2"/>
</dbReference>
<keyword evidence="8" id="KW-0238">DNA-binding</keyword>
<evidence type="ECO:0000256" key="10">
    <source>
        <dbReference type="ARBA" id="ARBA00030003"/>
    </source>
</evidence>
<evidence type="ECO:0000256" key="9">
    <source>
        <dbReference type="ARBA" id="ARBA00023235"/>
    </source>
</evidence>
<dbReference type="CDD" id="cd03362">
    <property type="entry name" value="TOPRIM_TopoIA_TopoIII"/>
    <property type="match status" value="1"/>
</dbReference>
<dbReference type="InterPro" id="IPR013498">
    <property type="entry name" value="Topo_IA_Znf"/>
</dbReference>
<dbReference type="PROSITE" id="PS50880">
    <property type="entry name" value="TOPRIM"/>
    <property type="match status" value="1"/>
</dbReference>
<dbReference type="InterPro" id="IPR003601">
    <property type="entry name" value="Topo_IA_2"/>
</dbReference>
<keyword evidence="6" id="KW-0862">Zinc</keyword>
<evidence type="ECO:0000256" key="13">
    <source>
        <dbReference type="ARBA" id="ARBA00032877"/>
    </source>
</evidence>
<dbReference type="Gene3D" id="1.10.460.10">
    <property type="entry name" value="Topoisomerase I, domain 2"/>
    <property type="match status" value="1"/>
</dbReference>
<accession>A0A2T3JTJ4</accession>
<dbReference type="GO" id="GO:0006281">
    <property type="term" value="P:DNA repair"/>
    <property type="evidence" value="ECO:0007669"/>
    <property type="project" value="TreeGrafter"/>
</dbReference>
<proteinExistence type="inferred from homology"/>
<reference evidence="18 19" key="1">
    <citation type="submission" date="2018-03" db="EMBL/GenBank/DDBJ databases">
        <title>Whole genome sequencing of Histamine producing bacteria.</title>
        <authorList>
            <person name="Butler K."/>
        </authorList>
    </citation>
    <scope>NUCLEOTIDE SEQUENCE [LARGE SCALE GENOMIC DNA]</scope>
    <source>
        <strain evidence="17 19">FS-6.1</strain>
        <strain evidence="16 18">FS-6.2</strain>
    </source>
</reference>
<evidence type="ECO:0000256" key="11">
    <source>
        <dbReference type="ARBA" id="ARBA00031985"/>
    </source>
</evidence>
<sequence>MTTLYIAEKPELAKAIVAGISTSSTNRNGYIECNDGTLVTWCYGHLFEFVAPEKINPEYSKWTLNSLPMSLMPVPIQPSKSGSQQANIIKGLLKKSNYVINAGDNDAAGQRLVDEVLEYNNYKGRTGRILVSDLSPTAVRKAVTKIRPNSEFQDLSMSELGRSIFDYIYGMNLSRVCTLVAQDLGYDGILSIGRVQTAILGLVVKRYRANKKHVKTPFYDVFAIFNVNGQEYRFKLAPSKDLIDKFPDNFDDKNRIIDQQFANQIGSFINSQGTGEITSTDHKISKIQPPLPFSLSSLQREASRVYGIAIDKTLELTQNLREKHHLITYNRTDCSYLPTEHHQLAPTLLATINKLVPSLQSVIPYTDPSIKGKAFNDKKIEAHHAIEPTESNKANINDLTEDERKIYELICRKYTALFLPPAENAVSKVELAIGNFLFKASRTQEIKKGWKVIFNKDGDITNEEDDDACEDADNDNGTGDLTKLIQGQIVNIDSTALKQGLTSPPALYTMDTLLQDMNNAGKYVEDTRLREILLERDKDSAQNGGIGTPATQAGIIANLYSRNFIKNDKKNVVPSVIGEELHDALPSFAVKVDLTAYWQEQMLMLSKGTFGIEQFQERVDKFVNSAVYNIKENGLNIKSVNRVHYSCPQCQSKLRFMSKHKFWSCSNYPECTSSFPDIAGRPDLNAKPKAKADKTEHDCPKCKKHKLGMRKSDKGFVWYGCTGYPNCKASFTLDNGEFKPLEFKKSSQKKRTTKKK</sequence>
<evidence type="ECO:0000313" key="17">
    <source>
        <dbReference type="EMBL" id="PSU52440.1"/>
    </source>
</evidence>
<dbReference type="InterPro" id="IPR023405">
    <property type="entry name" value="Topo_IA_core_domain"/>
</dbReference>
<dbReference type="SMART" id="SM00493">
    <property type="entry name" value="TOPRIM"/>
    <property type="match status" value="1"/>
</dbReference>
<dbReference type="Pfam" id="PF01751">
    <property type="entry name" value="Toprim"/>
    <property type="match status" value="1"/>
</dbReference>
<dbReference type="EMBL" id="PYMP01000007">
    <property type="protein sequence ID" value="PSU52440.1"/>
    <property type="molecule type" value="Genomic_DNA"/>
</dbReference>
<dbReference type="InterPro" id="IPR000380">
    <property type="entry name" value="Topo_IA"/>
</dbReference>
<dbReference type="GO" id="GO:0003677">
    <property type="term" value="F:DNA binding"/>
    <property type="evidence" value="ECO:0007669"/>
    <property type="project" value="UniProtKB-KW"/>
</dbReference>
<protein>
    <recommendedName>
        <fullName evidence="3">DNA topoisomerase</fullName>
        <ecNumber evidence="3">5.6.2.1</ecNumber>
    </recommendedName>
    <alternativeName>
        <fullName evidence="13">Omega-protein</fullName>
    </alternativeName>
    <alternativeName>
        <fullName evidence="12">Relaxing enzyme</fullName>
    </alternativeName>
    <alternativeName>
        <fullName evidence="10">Swivelase</fullName>
    </alternativeName>
    <alternativeName>
        <fullName evidence="11">Untwisting enzyme</fullName>
    </alternativeName>
</protein>
<evidence type="ECO:0000256" key="12">
    <source>
        <dbReference type="ARBA" id="ARBA00032235"/>
    </source>
</evidence>
<dbReference type="Pfam" id="PF01131">
    <property type="entry name" value="Topoisom_bac"/>
    <property type="match status" value="1"/>
</dbReference>
<name>A0A2T3JTJ4_PHOPO</name>
<gene>
    <name evidence="17" type="ORF">C9J18_09885</name>
    <name evidence="16" type="ORF">CTM96_20590</name>
</gene>
<dbReference type="SMART" id="SM00437">
    <property type="entry name" value="TOP1Ac"/>
    <property type="match status" value="1"/>
</dbReference>
<dbReference type="Gene3D" id="3.30.65.10">
    <property type="entry name" value="Bacterial Topoisomerase I, domain 1"/>
    <property type="match status" value="1"/>
</dbReference>
<keyword evidence="5" id="KW-0479">Metal-binding</keyword>
<dbReference type="SMART" id="SM00436">
    <property type="entry name" value="TOP1Bc"/>
    <property type="match status" value="1"/>
</dbReference>
<dbReference type="Gene3D" id="2.70.20.10">
    <property type="entry name" value="Topoisomerase I, domain 3"/>
    <property type="match status" value="1"/>
</dbReference>